<gene>
    <name evidence="1" type="ORF">Sangu_0198200</name>
</gene>
<comment type="caution">
    <text evidence="1">The sequence shown here is derived from an EMBL/GenBank/DDBJ whole genome shotgun (WGS) entry which is preliminary data.</text>
</comment>
<reference evidence="1" key="2">
    <citation type="journal article" date="2024" name="Plant">
        <title>Genomic evolution and insights into agronomic trait innovations of Sesamum species.</title>
        <authorList>
            <person name="Miao H."/>
            <person name="Wang L."/>
            <person name="Qu L."/>
            <person name="Liu H."/>
            <person name="Sun Y."/>
            <person name="Le M."/>
            <person name="Wang Q."/>
            <person name="Wei S."/>
            <person name="Zheng Y."/>
            <person name="Lin W."/>
            <person name="Duan Y."/>
            <person name="Cao H."/>
            <person name="Xiong S."/>
            <person name="Wang X."/>
            <person name="Wei L."/>
            <person name="Li C."/>
            <person name="Ma Q."/>
            <person name="Ju M."/>
            <person name="Zhao R."/>
            <person name="Li G."/>
            <person name="Mu C."/>
            <person name="Tian Q."/>
            <person name="Mei H."/>
            <person name="Zhang T."/>
            <person name="Gao T."/>
            <person name="Zhang H."/>
        </authorList>
    </citation>
    <scope>NUCLEOTIDE SEQUENCE</scope>
    <source>
        <strain evidence="1">G01</strain>
    </source>
</reference>
<dbReference type="AlphaFoldDB" id="A0AAW2RMN6"/>
<proteinExistence type="predicted"/>
<protein>
    <submittedName>
        <fullName evidence="1">Uncharacterized protein</fullName>
    </submittedName>
</protein>
<organism evidence="1">
    <name type="scientific">Sesamum angustifolium</name>
    <dbReference type="NCBI Taxonomy" id="2727405"/>
    <lineage>
        <taxon>Eukaryota</taxon>
        <taxon>Viridiplantae</taxon>
        <taxon>Streptophyta</taxon>
        <taxon>Embryophyta</taxon>
        <taxon>Tracheophyta</taxon>
        <taxon>Spermatophyta</taxon>
        <taxon>Magnoliopsida</taxon>
        <taxon>eudicotyledons</taxon>
        <taxon>Gunneridae</taxon>
        <taxon>Pentapetalae</taxon>
        <taxon>asterids</taxon>
        <taxon>lamiids</taxon>
        <taxon>Lamiales</taxon>
        <taxon>Pedaliaceae</taxon>
        <taxon>Sesamum</taxon>
    </lineage>
</organism>
<dbReference type="Gene3D" id="3.10.10.10">
    <property type="entry name" value="HIV Type 1 Reverse Transcriptase, subunit A, domain 1"/>
    <property type="match status" value="1"/>
</dbReference>
<dbReference type="InterPro" id="IPR053134">
    <property type="entry name" value="RNA-dir_DNA_polymerase"/>
</dbReference>
<sequence>MHWILKYELLREYEEVFQEPSSLPPKRSIEHHIELLPDAIPKKQHPYRYAYGQKTKIERIVKEMLQSGIIKPSQSCFASPALLVRRKMEAGDFVLTTSTSINLQSSTTFPFL</sequence>
<dbReference type="InterPro" id="IPR043502">
    <property type="entry name" value="DNA/RNA_pol_sf"/>
</dbReference>
<evidence type="ECO:0000313" key="1">
    <source>
        <dbReference type="EMBL" id="KAL0381339.1"/>
    </source>
</evidence>
<dbReference type="PANTHER" id="PTHR24559">
    <property type="entry name" value="TRANSPOSON TY3-I GAG-POL POLYPROTEIN"/>
    <property type="match status" value="1"/>
</dbReference>
<dbReference type="SUPFAM" id="SSF56672">
    <property type="entry name" value="DNA/RNA polymerases"/>
    <property type="match status" value="1"/>
</dbReference>
<reference evidence="1" key="1">
    <citation type="submission" date="2020-06" db="EMBL/GenBank/DDBJ databases">
        <authorList>
            <person name="Li T."/>
            <person name="Hu X."/>
            <person name="Zhang T."/>
            <person name="Song X."/>
            <person name="Zhang H."/>
            <person name="Dai N."/>
            <person name="Sheng W."/>
            <person name="Hou X."/>
            <person name="Wei L."/>
        </authorList>
    </citation>
    <scope>NUCLEOTIDE SEQUENCE</scope>
    <source>
        <strain evidence="1">G01</strain>
        <tissue evidence="1">Leaf</tissue>
    </source>
</reference>
<dbReference type="PANTHER" id="PTHR24559:SF450">
    <property type="entry name" value="RNA-DIRECTED DNA POLYMERASE HOMOLOG"/>
    <property type="match status" value="1"/>
</dbReference>
<accession>A0AAW2RMN6</accession>
<name>A0AAW2RMN6_9LAMI</name>
<dbReference type="EMBL" id="JACGWK010000001">
    <property type="protein sequence ID" value="KAL0381339.1"/>
    <property type="molecule type" value="Genomic_DNA"/>
</dbReference>